<protein>
    <submittedName>
        <fullName evidence="1">Uncharacterized protein</fullName>
    </submittedName>
</protein>
<organism evidence="1 2">
    <name type="scientific">Tagetes erecta</name>
    <name type="common">African marigold</name>
    <dbReference type="NCBI Taxonomy" id="13708"/>
    <lineage>
        <taxon>Eukaryota</taxon>
        <taxon>Viridiplantae</taxon>
        <taxon>Streptophyta</taxon>
        <taxon>Embryophyta</taxon>
        <taxon>Tracheophyta</taxon>
        <taxon>Spermatophyta</taxon>
        <taxon>Magnoliopsida</taxon>
        <taxon>eudicotyledons</taxon>
        <taxon>Gunneridae</taxon>
        <taxon>Pentapetalae</taxon>
        <taxon>asterids</taxon>
        <taxon>campanulids</taxon>
        <taxon>Asterales</taxon>
        <taxon>Asteraceae</taxon>
        <taxon>Asteroideae</taxon>
        <taxon>Heliantheae alliance</taxon>
        <taxon>Tageteae</taxon>
        <taxon>Tagetes</taxon>
    </lineage>
</organism>
<keyword evidence="2" id="KW-1185">Reference proteome</keyword>
<proteinExistence type="predicted"/>
<dbReference type="AlphaFoldDB" id="A0AAD8NR54"/>
<evidence type="ECO:0000313" key="2">
    <source>
        <dbReference type="Proteomes" id="UP001229421"/>
    </source>
</evidence>
<accession>A0AAD8NR54</accession>
<dbReference type="Proteomes" id="UP001229421">
    <property type="component" value="Unassembled WGS sequence"/>
</dbReference>
<evidence type="ECO:0000313" key="1">
    <source>
        <dbReference type="EMBL" id="KAK1418157.1"/>
    </source>
</evidence>
<comment type="caution">
    <text evidence="1">The sequence shown here is derived from an EMBL/GenBank/DDBJ whole genome shotgun (WGS) entry which is preliminary data.</text>
</comment>
<reference evidence="1" key="1">
    <citation type="journal article" date="2023" name="bioRxiv">
        <title>Improved chromosome-level genome assembly for marigold (Tagetes erecta).</title>
        <authorList>
            <person name="Jiang F."/>
            <person name="Yuan L."/>
            <person name="Wang S."/>
            <person name="Wang H."/>
            <person name="Xu D."/>
            <person name="Wang A."/>
            <person name="Fan W."/>
        </authorList>
    </citation>
    <scope>NUCLEOTIDE SEQUENCE</scope>
    <source>
        <strain evidence="1">WSJ</strain>
        <tissue evidence="1">Leaf</tissue>
    </source>
</reference>
<dbReference type="EMBL" id="JAUHHV010000007">
    <property type="protein sequence ID" value="KAK1418157.1"/>
    <property type="molecule type" value="Genomic_DNA"/>
</dbReference>
<name>A0AAD8NR54_TARER</name>
<sequence length="113" mass="13251">MRYEEMRSWRVGLFSCPSLTKYVRDHVVPTNIVMGRANYILFCGRVDTINLIIYFSHTHSSTAYFHSSFQFQSIIKISSFSTSPILYIQQQQQQQLHFSIKSNQINPPYSSFD</sequence>
<gene>
    <name evidence="1" type="ORF">QVD17_27296</name>
</gene>